<dbReference type="Proteomes" id="UP001172788">
    <property type="component" value="Unassembled WGS sequence"/>
</dbReference>
<keyword evidence="3" id="KW-1185">Reference proteome</keyword>
<evidence type="ECO:0000313" key="3">
    <source>
        <dbReference type="Proteomes" id="UP001172788"/>
    </source>
</evidence>
<comment type="caution">
    <text evidence="1">The sequence shown here is derived from an EMBL/GenBank/DDBJ whole genome shotgun (WGS) entry which is preliminary data.</text>
</comment>
<dbReference type="AlphaFoldDB" id="A0AAW7MLI5"/>
<reference evidence="1" key="1">
    <citation type="submission" date="2018-04" db="EMBL/GenBank/DDBJ databases">
        <authorList>
            <person name="Jy Z."/>
        </authorList>
    </citation>
    <scope>NUCLEOTIDE SEQUENCE</scope>
    <source>
        <strain evidence="2">AS13</strain>
        <strain evidence="1">LA18</strain>
    </source>
</reference>
<evidence type="ECO:0000313" key="1">
    <source>
        <dbReference type="EMBL" id="MDN4573632.1"/>
    </source>
</evidence>
<dbReference type="Proteomes" id="UP001172791">
    <property type="component" value="Unassembled WGS sequence"/>
</dbReference>
<dbReference type="RefSeq" id="WP_301234494.1">
    <property type="nucleotide sequence ID" value="NZ_QAIC01000037.1"/>
</dbReference>
<name>A0AAW7MLI5_9BURK</name>
<gene>
    <name evidence="1" type="ORF">DBA34_10220</name>
    <name evidence="2" type="ORF">DBB29_08600</name>
</gene>
<evidence type="ECO:0000313" key="2">
    <source>
        <dbReference type="EMBL" id="MDN4578174.1"/>
    </source>
</evidence>
<evidence type="ECO:0000313" key="4">
    <source>
        <dbReference type="Proteomes" id="UP001172791"/>
    </source>
</evidence>
<sequence>MTTWMTTFNTLRDAAVRRQETVQRVRKLQERRGGSTDDHASFSTVLRVAAEDHRDAVRLLAQHAATAPVDDLTSLPDEARARLAGRLADAGAEAVEPAAIAAGLMLGASPYPLLARSAVVARDDLLDLVLAGCAADGLNDEAKDQANARTWETVVLAYDGAHDDEATWIERLATVVLPRLARAGADLDHPLLGAMLRAGRTTPSTREQRARVLSAALVHYRADVLRQTFGEAEQGKRTRRRL</sequence>
<dbReference type="EMBL" id="QAID01000035">
    <property type="protein sequence ID" value="MDN4578174.1"/>
    <property type="molecule type" value="Genomic_DNA"/>
</dbReference>
<proteinExistence type="predicted"/>
<accession>A0AAW7MLI5</accession>
<protein>
    <submittedName>
        <fullName evidence="1">Uncharacterized protein</fullName>
    </submittedName>
</protein>
<organism evidence="1 4">
    <name type="scientific">Pandoraea cepalis</name>
    <dbReference type="NCBI Taxonomy" id="2508294"/>
    <lineage>
        <taxon>Bacteria</taxon>
        <taxon>Pseudomonadati</taxon>
        <taxon>Pseudomonadota</taxon>
        <taxon>Betaproteobacteria</taxon>
        <taxon>Burkholderiales</taxon>
        <taxon>Burkholderiaceae</taxon>
        <taxon>Pandoraea</taxon>
    </lineage>
</organism>
<dbReference type="EMBL" id="QAIC01000037">
    <property type="protein sequence ID" value="MDN4573632.1"/>
    <property type="molecule type" value="Genomic_DNA"/>
</dbReference>